<name>A0ABT1HZX0_STRSD</name>
<dbReference type="Proteomes" id="UP001205311">
    <property type="component" value="Unassembled WGS sequence"/>
</dbReference>
<sequence length="135" mass="14428">MARVYATRADLLAYPPPPTVTVPADPEASRLLTRASEAIDEALVTAIYDTDPVGMPTDPMVRVALRDATCAQVLHILATGDEDGAAGEWDQVVIGNVKLSGRRSALRPDGRVPLAAGAERHLRLARLLPGVIVRR</sequence>
<accession>A0ABT1HZX0</accession>
<protein>
    <recommendedName>
        <fullName evidence="3">DUF3168 domain-containing protein</fullName>
    </recommendedName>
</protein>
<dbReference type="RefSeq" id="WP_253671919.1">
    <property type="nucleotide sequence ID" value="NZ_JAMTCP010000035.1"/>
</dbReference>
<keyword evidence="2" id="KW-1185">Reference proteome</keyword>
<reference evidence="1 2" key="1">
    <citation type="submission" date="2022-06" db="EMBL/GenBank/DDBJ databases">
        <title>Genomic Encyclopedia of Archaeal and Bacterial Type Strains, Phase II (KMG-II): from individual species to whole genera.</title>
        <authorList>
            <person name="Goeker M."/>
        </authorList>
    </citation>
    <scope>NUCLEOTIDE SEQUENCE [LARGE SCALE GENOMIC DNA]</scope>
    <source>
        <strain evidence="1 2">DSM 40477</strain>
    </source>
</reference>
<evidence type="ECO:0000313" key="1">
    <source>
        <dbReference type="EMBL" id="MCP2261081.1"/>
    </source>
</evidence>
<proteinExistence type="predicted"/>
<evidence type="ECO:0008006" key="3">
    <source>
        <dbReference type="Google" id="ProtNLM"/>
    </source>
</evidence>
<gene>
    <name evidence="1" type="ORF">LX15_004801</name>
</gene>
<evidence type="ECO:0000313" key="2">
    <source>
        <dbReference type="Proteomes" id="UP001205311"/>
    </source>
</evidence>
<comment type="caution">
    <text evidence="1">The sequence shown here is derived from an EMBL/GenBank/DDBJ whole genome shotgun (WGS) entry which is preliminary data.</text>
</comment>
<organism evidence="1 2">
    <name type="scientific">Streptoalloteichus tenebrarius (strain ATCC 17920 / DSM 40477 / JCM 4838 / CBS 697.72 / NBRC 16177 / NCIMB 11028 / NRRL B-12390 / A12253. 1 / ISP 5477)</name>
    <name type="common">Streptomyces tenebrarius</name>
    <dbReference type="NCBI Taxonomy" id="1933"/>
    <lineage>
        <taxon>Bacteria</taxon>
        <taxon>Bacillati</taxon>
        <taxon>Actinomycetota</taxon>
        <taxon>Actinomycetes</taxon>
        <taxon>Pseudonocardiales</taxon>
        <taxon>Pseudonocardiaceae</taxon>
        <taxon>Streptoalloteichus</taxon>
    </lineage>
</organism>
<dbReference type="EMBL" id="JAMTCP010000035">
    <property type="protein sequence ID" value="MCP2261081.1"/>
    <property type="molecule type" value="Genomic_DNA"/>
</dbReference>